<dbReference type="GO" id="GO:0004556">
    <property type="term" value="F:alpha-amylase activity"/>
    <property type="evidence" value="ECO:0007669"/>
    <property type="project" value="TreeGrafter"/>
</dbReference>
<dbReference type="Gene3D" id="3.90.400.10">
    <property type="entry name" value="Oligo-1,6-glucosidase, Domain 2"/>
    <property type="match status" value="1"/>
</dbReference>
<keyword evidence="3 5" id="KW-0326">Glycosidase</keyword>
<dbReference type="RefSeq" id="WP_052606056.1">
    <property type="nucleotide sequence ID" value="NZ_JXYS01000075.1"/>
</dbReference>
<dbReference type="InterPro" id="IPR045857">
    <property type="entry name" value="O16G_dom_2"/>
</dbReference>
<dbReference type="Pfam" id="PF00128">
    <property type="entry name" value="Alpha-amylase"/>
    <property type="match status" value="1"/>
</dbReference>
<dbReference type="OrthoDB" id="9043248at2"/>
<dbReference type="EMBL" id="JXYS01000075">
    <property type="protein sequence ID" value="KJF16742.1"/>
    <property type="molecule type" value="Genomic_DNA"/>
</dbReference>
<dbReference type="InterPro" id="IPR006047">
    <property type="entry name" value="GH13_cat_dom"/>
</dbReference>
<evidence type="ECO:0000256" key="2">
    <source>
        <dbReference type="ARBA" id="ARBA00022801"/>
    </source>
</evidence>
<dbReference type="SUPFAM" id="SSF51445">
    <property type="entry name" value="(Trans)glycosidases"/>
    <property type="match status" value="1"/>
</dbReference>
<name>A0A0D8HG08_9ACTN</name>
<dbReference type="FunFam" id="3.90.400.10:FF:000002">
    <property type="entry name" value="Sucrose isomerase"/>
    <property type="match status" value="1"/>
</dbReference>
<evidence type="ECO:0000313" key="6">
    <source>
        <dbReference type="Proteomes" id="UP000032360"/>
    </source>
</evidence>
<accession>A0A0D8HG08</accession>
<comment type="similarity">
    <text evidence="1">Belongs to the glycosyl hydrolase 13 family.</text>
</comment>
<keyword evidence="2 5" id="KW-0378">Hydrolase</keyword>
<gene>
    <name evidence="5" type="primary">malL2</name>
    <name evidence="5" type="ORF">AXFE_24070</name>
</gene>
<organism evidence="5 6">
    <name type="scientific">Acidithrix ferrooxidans</name>
    <dbReference type="NCBI Taxonomy" id="1280514"/>
    <lineage>
        <taxon>Bacteria</taxon>
        <taxon>Bacillati</taxon>
        <taxon>Actinomycetota</taxon>
        <taxon>Acidimicrobiia</taxon>
        <taxon>Acidimicrobiales</taxon>
        <taxon>Acidimicrobiaceae</taxon>
        <taxon>Acidithrix</taxon>
    </lineage>
</organism>
<evidence type="ECO:0000256" key="3">
    <source>
        <dbReference type="ARBA" id="ARBA00023295"/>
    </source>
</evidence>
<dbReference type="AlphaFoldDB" id="A0A0D8HG08"/>
<dbReference type="PATRIC" id="fig|1280514.3.peg.3179"/>
<dbReference type="Gene3D" id="3.20.20.80">
    <property type="entry name" value="Glycosidases"/>
    <property type="match status" value="1"/>
</dbReference>
<dbReference type="Proteomes" id="UP000032360">
    <property type="component" value="Unassembled WGS sequence"/>
</dbReference>
<feature type="domain" description="Glycosyl hydrolase family 13 catalytic" evidence="4">
    <location>
        <begin position="24"/>
        <end position="409"/>
    </location>
</feature>
<dbReference type="PANTHER" id="PTHR10357">
    <property type="entry name" value="ALPHA-AMYLASE FAMILY MEMBER"/>
    <property type="match status" value="1"/>
</dbReference>
<dbReference type="PANTHER" id="PTHR10357:SF179">
    <property type="entry name" value="NEUTRAL AND BASIC AMINO ACID TRANSPORT PROTEIN RBAT"/>
    <property type="match status" value="1"/>
</dbReference>
<reference evidence="5 6" key="1">
    <citation type="submission" date="2015-01" db="EMBL/GenBank/DDBJ databases">
        <title>Draft genome of the acidophilic iron oxidizer Acidithrix ferrooxidans strain Py-F3.</title>
        <authorList>
            <person name="Poehlein A."/>
            <person name="Eisen S."/>
            <person name="Schloemann M."/>
            <person name="Johnson B.D."/>
            <person name="Daniel R."/>
            <person name="Muehling M."/>
        </authorList>
    </citation>
    <scope>NUCLEOTIDE SEQUENCE [LARGE SCALE GENOMIC DNA]</scope>
    <source>
        <strain evidence="5 6">Py-F3</strain>
    </source>
</reference>
<evidence type="ECO:0000313" key="5">
    <source>
        <dbReference type="EMBL" id="KJF16742.1"/>
    </source>
</evidence>
<dbReference type="EC" id="3.2.1.10" evidence="5"/>
<comment type="caution">
    <text evidence="5">The sequence shown here is derived from an EMBL/GenBank/DDBJ whole genome shotgun (WGS) entry which is preliminary data.</text>
</comment>
<proteinExistence type="inferred from homology"/>
<keyword evidence="6" id="KW-1185">Reference proteome</keyword>
<dbReference type="InterPro" id="IPR017853">
    <property type="entry name" value="GH"/>
</dbReference>
<dbReference type="STRING" id="1280514.AXFE_24070"/>
<dbReference type="GO" id="GO:0004574">
    <property type="term" value="F:oligo-1,6-glucosidase activity"/>
    <property type="evidence" value="ECO:0007669"/>
    <property type="project" value="UniProtKB-EC"/>
</dbReference>
<dbReference type="SMART" id="SM00642">
    <property type="entry name" value="Aamy"/>
    <property type="match status" value="1"/>
</dbReference>
<evidence type="ECO:0000256" key="1">
    <source>
        <dbReference type="ARBA" id="ARBA00008061"/>
    </source>
</evidence>
<dbReference type="GO" id="GO:0009313">
    <property type="term" value="P:oligosaccharide catabolic process"/>
    <property type="evidence" value="ECO:0007669"/>
    <property type="project" value="TreeGrafter"/>
</dbReference>
<protein>
    <submittedName>
        <fullName evidence="5">Oligo-1,6-glucosidase 1</fullName>
        <ecNumber evidence="5">3.2.1.10</ecNumber>
    </submittedName>
</protein>
<sequence length="579" mass="65197">MTDQISPSHLDGDPNWWSQASIYQIYIRSWVDSNGDGIGDLRGVSSKLGYLAWLGIDAIWLSPITRSPNSDFGYDVSDYIALAPELGNDSDFEALIAKAKSFGIKVFLDIIPNHSSSKHPWFIDSRSSKASKYRDYYVWAPPKSDGGPPNNWLDGTGSSAWTLDDDSNEYYLHNFLADQPDLNWWNPAVHEEFEKILTYWFDAGVDGFRIDVAHGIYKDRYLRDDPIAIADVMDAPFGVAPIFSKNRPEVHGLYRRWREICNEYDPPKVLLGETWVNKPETLARFFGDGDELQLTFNFGFTTSLFEPTAIRRSIMGAIGGLPMGARATWTGSNHDISRFGSRWCNKDKDKIKVALALIFMVPGVSVLYFGDEIGLADSDLDDADLLDNMSIQARKRIGNEKAFLRDRVRTPMPWNSQVNRGFSKGDKTWLPISDPIFGDVEEQIADHSSILNWSRALISLHSEISLDAKIEEIVFSPVQWIYRIDKFLVNVTYSRENLYKTDRLGFDHLELIMTSLGMDSHGGDAKNDDLASHREPVVRGAGEEIPPGLVGVGPTDEAHLEGPFAVEIYRIIGQPNDVR</sequence>
<evidence type="ECO:0000259" key="4">
    <source>
        <dbReference type="SMART" id="SM00642"/>
    </source>
</evidence>